<evidence type="ECO:0000313" key="3">
    <source>
        <dbReference type="EMBL" id="EAX92560.1"/>
    </source>
</evidence>
<dbReference type="OrthoDB" id="264785at2759"/>
<name>A2FRB9_TRIV3</name>
<protein>
    <submittedName>
        <fullName evidence="3">Uncharacterized protein</fullName>
    </submittedName>
</protein>
<proteinExistence type="predicted"/>
<dbReference type="EMBL" id="DS113960">
    <property type="protein sequence ID" value="EAX92560.1"/>
    <property type="molecule type" value="Genomic_DNA"/>
</dbReference>
<keyword evidence="1 2" id="KW-0175">Coiled coil</keyword>
<dbReference type="RefSeq" id="XP_001305490.1">
    <property type="nucleotide sequence ID" value="XM_001305489.1"/>
</dbReference>
<dbReference type="VEuPathDB" id="TrichDB:TVAG_362010"/>
<feature type="coiled-coil region" evidence="2">
    <location>
        <begin position="749"/>
        <end position="810"/>
    </location>
</feature>
<organism evidence="3 4">
    <name type="scientific">Trichomonas vaginalis (strain ATCC PRA-98 / G3)</name>
    <dbReference type="NCBI Taxonomy" id="412133"/>
    <lineage>
        <taxon>Eukaryota</taxon>
        <taxon>Metamonada</taxon>
        <taxon>Parabasalia</taxon>
        <taxon>Trichomonadida</taxon>
        <taxon>Trichomonadidae</taxon>
        <taxon>Trichomonas</taxon>
    </lineage>
</organism>
<feature type="coiled-coil region" evidence="2">
    <location>
        <begin position="475"/>
        <end position="544"/>
    </location>
</feature>
<dbReference type="STRING" id="5722.A2FRB9"/>
<dbReference type="Proteomes" id="UP000001542">
    <property type="component" value="Unassembled WGS sequence"/>
</dbReference>
<feature type="coiled-coil region" evidence="2">
    <location>
        <begin position="664"/>
        <end position="691"/>
    </location>
</feature>
<feature type="coiled-coil region" evidence="2">
    <location>
        <begin position="160"/>
        <end position="215"/>
    </location>
</feature>
<dbReference type="InParanoid" id="A2FRB9"/>
<keyword evidence="4" id="KW-1185">Reference proteome</keyword>
<evidence type="ECO:0000256" key="1">
    <source>
        <dbReference type="ARBA" id="ARBA00023054"/>
    </source>
</evidence>
<reference evidence="3" key="2">
    <citation type="journal article" date="2007" name="Science">
        <title>Draft genome sequence of the sexually transmitted pathogen Trichomonas vaginalis.</title>
        <authorList>
            <person name="Carlton J.M."/>
            <person name="Hirt R.P."/>
            <person name="Silva J.C."/>
            <person name="Delcher A.L."/>
            <person name="Schatz M."/>
            <person name="Zhao Q."/>
            <person name="Wortman J.R."/>
            <person name="Bidwell S.L."/>
            <person name="Alsmark U.C.M."/>
            <person name="Besteiro S."/>
            <person name="Sicheritz-Ponten T."/>
            <person name="Noel C.J."/>
            <person name="Dacks J.B."/>
            <person name="Foster P.G."/>
            <person name="Simillion C."/>
            <person name="Van de Peer Y."/>
            <person name="Miranda-Saavedra D."/>
            <person name="Barton G.J."/>
            <person name="Westrop G.D."/>
            <person name="Mueller S."/>
            <person name="Dessi D."/>
            <person name="Fiori P.L."/>
            <person name="Ren Q."/>
            <person name="Paulsen I."/>
            <person name="Zhang H."/>
            <person name="Bastida-Corcuera F.D."/>
            <person name="Simoes-Barbosa A."/>
            <person name="Brown M.T."/>
            <person name="Hayes R.D."/>
            <person name="Mukherjee M."/>
            <person name="Okumura C.Y."/>
            <person name="Schneider R."/>
            <person name="Smith A.J."/>
            <person name="Vanacova S."/>
            <person name="Villalvazo M."/>
            <person name="Haas B.J."/>
            <person name="Pertea M."/>
            <person name="Feldblyum T.V."/>
            <person name="Utterback T.R."/>
            <person name="Shu C.L."/>
            <person name="Osoegawa K."/>
            <person name="de Jong P.J."/>
            <person name="Hrdy I."/>
            <person name="Horvathova L."/>
            <person name="Zubacova Z."/>
            <person name="Dolezal P."/>
            <person name="Malik S.B."/>
            <person name="Logsdon J.M. Jr."/>
            <person name="Henze K."/>
            <person name="Gupta A."/>
            <person name="Wang C.C."/>
            <person name="Dunne R.L."/>
            <person name="Upcroft J.A."/>
            <person name="Upcroft P."/>
            <person name="White O."/>
            <person name="Salzberg S.L."/>
            <person name="Tang P."/>
            <person name="Chiu C.-H."/>
            <person name="Lee Y.-S."/>
            <person name="Embley T.M."/>
            <person name="Coombs G.H."/>
            <person name="Mottram J.C."/>
            <person name="Tachezy J."/>
            <person name="Fraser-Liggett C.M."/>
            <person name="Johnson P.J."/>
        </authorList>
    </citation>
    <scope>NUCLEOTIDE SEQUENCE [LARGE SCALE GENOMIC DNA]</scope>
    <source>
        <strain evidence="3">G3</strain>
    </source>
</reference>
<reference evidence="3" key="1">
    <citation type="submission" date="2006-10" db="EMBL/GenBank/DDBJ databases">
        <authorList>
            <person name="Amadeo P."/>
            <person name="Zhao Q."/>
            <person name="Wortman J."/>
            <person name="Fraser-Liggett C."/>
            <person name="Carlton J."/>
        </authorList>
    </citation>
    <scope>NUCLEOTIDE SEQUENCE</scope>
    <source>
        <strain evidence="3">G3</strain>
    </source>
</reference>
<feature type="coiled-coil region" evidence="2">
    <location>
        <begin position="94"/>
        <end position="124"/>
    </location>
</feature>
<dbReference type="SMR" id="A2FRB9"/>
<evidence type="ECO:0000256" key="2">
    <source>
        <dbReference type="SAM" id="Coils"/>
    </source>
</evidence>
<dbReference type="GO" id="GO:0005856">
    <property type="term" value="C:cytoskeleton"/>
    <property type="evidence" value="ECO:0000318"/>
    <property type="project" value="GO_Central"/>
</dbReference>
<dbReference type="AlphaFoldDB" id="A2FRB9"/>
<feature type="coiled-coil region" evidence="2">
    <location>
        <begin position="314"/>
        <end position="372"/>
    </location>
</feature>
<sequence length="944" mass="110227">MNNNVQQKSMEKREVKCMPTFESEGDQHEEIALMLEEVQRDAENTPELQRYITGINDMYRFFDNTYRKNVELLQKCQEQTANVVLNASKIKAILNATLNNKDNLDELKVKYEEATKIIKQIHESEEKSKSYIVTLRDTVTQLSEQVKHGAAFSYGDENSLAEIAEEVKKLKQEKERDANTIKDLQRQIQETTNSFNDLHSEIENLTNTEQSLNKTLATIYANLEELTNVVSSTSDEILRLKPIHQQSKQDFEEGKRKKIQNTDTNTDLRNKRYEMISTLNVLKDKNHATKDRILTRSKLLIELKNKSSIRKDECLHSKEKIDKSMDEIKDLQNKFAHIVNETENTQIEYDNVQKESQELAAKKGEVKRQSRQLRSTLIDKSFNVAKSQNDISQTERKNVSTIMGIEVERKNILEERLNTHEVKEQGKNIRTETVFLKEDLQKLKESILLLFDEVDQQRSLTMQFQAKAQMSLDANNQILLQSRAHQEELDEYNEKQSHQNDLSDQLRKERNDLKRKLVSVTEENENLIEQIKILDNEITQNKSDAKVFVNNTINDHLQCRLTNSTNDDIEKTNERLRNDTLSMERVISRLQTQRQTLDFILTESEHDRLQIKKETATTIGNIELSRKAIHERDVKIEEIRSDILTIERHINKSREVYVSKLQQLVDFRNELDSLDNRTQTLEERRDKVKQRKYELKQIQTDLLLERQKYSALLHEFSVPRNVHRWEVISAVDPQYASNLRYRAEVTGKIDRAHNMLIELTKEKETLQKSLAEMKKKLSESLSKSEVLNRIEIYKKDIEMKDEQMKTMREQIGGNQTEMYRSISSIDQLRGKVTEKRGATAVIRSRSNIVSMKMNQIQQQQNQQVSDGWFITQGNALTPTLGGGWVSNVEPQKETRDIDSTSDLTVKIEQPQSYRTKKTSMMVPSMRLTKPKTPHVKLITPLNKY</sequence>
<dbReference type="VEuPathDB" id="TrichDB:TVAGG3_0449480"/>
<gene>
    <name evidence="3" type="ORF">TVAG_362010</name>
</gene>
<dbReference type="PANTHER" id="PTHR32083">
    <property type="entry name" value="CILIA AND FLAGELLA-ASSOCIATED PROTEIN 58-RELATED"/>
    <property type="match status" value="1"/>
</dbReference>
<dbReference type="SUPFAM" id="SSF58104">
    <property type="entry name" value="Methyl-accepting chemotaxis protein (MCP) signaling domain"/>
    <property type="match status" value="1"/>
</dbReference>
<accession>A2FRB9</accession>
<dbReference type="OMA" id="RYEMIST"/>
<evidence type="ECO:0000313" key="4">
    <source>
        <dbReference type="Proteomes" id="UP000001542"/>
    </source>
</evidence>
<dbReference type="FunCoup" id="A2FRB9">
    <property type="interactions" value="171"/>
</dbReference>
<dbReference type="PANTHER" id="PTHR32083:SF0">
    <property type="entry name" value="CILIA AND FLAGELLA-ASSOCIATED PROTEIN 58"/>
    <property type="match status" value="1"/>
</dbReference>
<dbReference type="KEGG" id="tva:4750272"/>